<dbReference type="Pfam" id="PF11367">
    <property type="entry name" value="Tail_completion_gp17"/>
    <property type="match status" value="1"/>
</dbReference>
<dbReference type="Proteomes" id="UP000326202">
    <property type="component" value="Chromosome"/>
</dbReference>
<keyword evidence="2" id="KW-1185">Reference proteome</keyword>
<dbReference type="InterPro" id="IPR053745">
    <property type="entry name" value="Viral_Tail_Comp_sf"/>
</dbReference>
<name>A0A5J6MUI2_9PROT</name>
<sequence>MADAGLPLQKALYALLTEMLAPIPVYDDVPPDTPTTYVTIGDVVSGDDGDKTAQGQEHVAAIFVWSKGGTRGREAVKTVLASIHDALHEQEAALEIEGHTTVMVICEASDSVRGADPALWQGIARYRILTESV</sequence>
<dbReference type="Gene3D" id="3.30.2000.30">
    <property type="match status" value="1"/>
</dbReference>
<dbReference type="RefSeq" id="WP_151178649.1">
    <property type="nucleotide sequence ID" value="NZ_CP042906.1"/>
</dbReference>
<evidence type="ECO:0008006" key="3">
    <source>
        <dbReference type="Google" id="ProtNLM"/>
    </source>
</evidence>
<organism evidence="1 2">
    <name type="scientific">Hypericibacter terrae</name>
    <dbReference type="NCBI Taxonomy" id="2602015"/>
    <lineage>
        <taxon>Bacteria</taxon>
        <taxon>Pseudomonadati</taxon>
        <taxon>Pseudomonadota</taxon>
        <taxon>Alphaproteobacteria</taxon>
        <taxon>Rhodospirillales</taxon>
        <taxon>Dongiaceae</taxon>
        <taxon>Hypericibacter</taxon>
    </lineage>
</organism>
<proteinExistence type="predicted"/>
<dbReference type="InterPro" id="IPR021508">
    <property type="entry name" value="Gp17-like"/>
</dbReference>
<evidence type="ECO:0000313" key="2">
    <source>
        <dbReference type="Proteomes" id="UP000326202"/>
    </source>
</evidence>
<dbReference type="EMBL" id="CP042906">
    <property type="protein sequence ID" value="QEX18496.1"/>
    <property type="molecule type" value="Genomic_DNA"/>
</dbReference>
<evidence type="ECO:0000313" key="1">
    <source>
        <dbReference type="EMBL" id="QEX18496.1"/>
    </source>
</evidence>
<dbReference type="KEGG" id="htq:FRZ44_38030"/>
<gene>
    <name evidence="1" type="ORF">FRZ44_38030</name>
</gene>
<dbReference type="OrthoDB" id="7630456at2"/>
<reference evidence="1 2" key="1">
    <citation type="submission" date="2019-08" db="EMBL/GenBank/DDBJ databases">
        <title>Hyperibacter terrae gen. nov., sp. nov. and Hyperibacter viscosus sp. nov., two new members in the family Rhodospirillaceae isolated from the rhizosphere of Hypericum perforatum.</title>
        <authorList>
            <person name="Noviana Z."/>
        </authorList>
    </citation>
    <scope>NUCLEOTIDE SEQUENCE [LARGE SCALE GENOMIC DNA]</scope>
    <source>
        <strain evidence="1 2">R5913</strain>
    </source>
</reference>
<protein>
    <recommendedName>
        <fullName evidence="3">DUF3168 domain-containing protein</fullName>
    </recommendedName>
</protein>
<accession>A0A5J6MUI2</accession>
<dbReference type="AlphaFoldDB" id="A0A5J6MUI2"/>